<evidence type="ECO:0000256" key="2">
    <source>
        <dbReference type="ARBA" id="ARBA00006185"/>
    </source>
</evidence>
<dbReference type="InterPro" id="IPR007241">
    <property type="entry name" value="Autophagy-rel_prot_9"/>
</dbReference>
<feature type="region of interest" description="Disordered" evidence="11">
    <location>
        <begin position="694"/>
        <end position="722"/>
    </location>
</feature>
<accession>A0A1S2XVC9</accession>
<reference evidence="13" key="2">
    <citation type="submission" date="2025-08" db="UniProtKB">
        <authorList>
            <consortium name="RefSeq"/>
        </authorList>
    </citation>
    <scope>IDENTIFICATION</scope>
    <source>
        <tissue evidence="13">Etiolated seedlings</tissue>
    </source>
</reference>
<evidence type="ECO:0000256" key="1">
    <source>
        <dbReference type="ARBA" id="ARBA00004511"/>
    </source>
</evidence>
<protein>
    <recommendedName>
        <fullName evidence="3 10">Autophagy-related protein 9</fullName>
    </recommendedName>
</protein>
<proteinExistence type="inferred from homology"/>
<keyword evidence="9 10" id="KW-0472">Membrane</keyword>
<dbReference type="KEGG" id="cam:101504046"/>
<comment type="similarity">
    <text evidence="2 10">Belongs to the ATG9 family.</text>
</comment>
<evidence type="ECO:0000313" key="13">
    <source>
        <dbReference type="RefSeq" id="XP_004495109.1"/>
    </source>
</evidence>
<organism evidence="12 13">
    <name type="scientific">Cicer arietinum</name>
    <name type="common">Chickpea</name>
    <name type="synonym">Garbanzo</name>
    <dbReference type="NCBI Taxonomy" id="3827"/>
    <lineage>
        <taxon>Eukaryota</taxon>
        <taxon>Viridiplantae</taxon>
        <taxon>Streptophyta</taxon>
        <taxon>Embryophyta</taxon>
        <taxon>Tracheophyta</taxon>
        <taxon>Spermatophyta</taxon>
        <taxon>Magnoliopsida</taxon>
        <taxon>eudicotyledons</taxon>
        <taxon>Gunneridae</taxon>
        <taxon>Pentapetalae</taxon>
        <taxon>rosids</taxon>
        <taxon>fabids</taxon>
        <taxon>Fabales</taxon>
        <taxon>Fabaceae</taxon>
        <taxon>Papilionoideae</taxon>
        <taxon>50 kb inversion clade</taxon>
        <taxon>NPAAA clade</taxon>
        <taxon>Hologalegina</taxon>
        <taxon>IRL clade</taxon>
        <taxon>Cicereae</taxon>
        <taxon>Cicer</taxon>
    </lineage>
</organism>
<dbReference type="PANTHER" id="PTHR13038">
    <property type="entry name" value="APG9 AUTOPHAGY 9"/>
    <property type="match status" value="1"/>
</dbReference>
<evidence type="ECO:0000256" key="7">
    <source>
        <dbReference type="ARBA" id="ARBA00023006"/>
    </source>
</evidence>
<dbReference type="GeneID" id="101504046"/>
<dbReference type="GO" id="GO:0006869">
    <property type="term" value="P:lipid transport"/>
    <property type="evidence" value="ECO:0007669"/>
    <property type="project" value="UniProtKB-KW"/>
</dbReference>
<dbReference type="RefSeq" id="XP_004495109.1">
    <property type="nucleotide sequence ID" value="XM_004495052.3"/>
</dbReference>
<evidence type="ECO:0000256" key="9">
    <source>
        <dbReference type="ARBA" id="ARBA00023136"/>
    </source>
</evidence>
<dbReference type="GO" id="GO:0000422">
    <property type="term" value="P:autophagy of mitochondrion"/>
    <property type="evidence" value="ECO:0007669"/>
    <property type="project" value="TreeGrafter"/>
</dbReference>
<gene>
    <name evidence="13" type="primary">LOC101504046</name>
</gene>
<dbReference type="GO" id="GO:0034045">
    <property type="term" value="C:phagophore assembly site membrane"/>
    <property type="evidence" value="ECO:0007669"/>
    <property type="project" value="UniProtKB-SubCell"/>
</dbReference>
<dbReference type="eggNOG" id="KOG2173">
    <property type="taxonomic scope" value="Eukaryota"/>
</dbReference>
<dbReference type="Pfam" id="PF04109">
    <property type="entry name" value="ATG9"/>
    <property type="match status" value="1"/>
</dbReference>
<keyword evidence="7 10" id="KW-0072">Autophagy</keyword>
<comment type="function">
    <text evidence="10">Phospholipid scramblase involved in autophagy. Cycles between the preautophagosomal structure/phagophore assembly site (PAS) and the cytoplasmic vesicle pool and supplies membrane for the growing autophagosome. Lipid scramblase activity plays a key role in preautophagosomal structure/phagophore assembly by distributing the phospholipids that arrive through ATG2 from the cytoplasmic to the luminal leaflet of the bilayer, thereby driving autophagosomal membrane expansion.</text>
</comment>
<evidence type="ECO:0000256" key="6">
    <source>
        <dbReference type="ARBA" id="ARBA00022989"/>
    </source>
</evidence>
<keyword evidence="8 10" id="KW-0445">Lipid transport</keyword>
<dbReference type="PaxDb" id="3827-XP_004495109.1"/>
<sequence length="893" mass="103229">MFTRSRDASAFSIFKWKKGQGESSMNAALLQDVSPEIELSDYRRIPSPGSESPSGLLNGESLNVDPIADLDLFFERLYSYYCEKGLWCIIIKWIVELLSLGFTICFSGFFLLYVDWNGLRNAKCGMDAVESGMKPCDLAKEALHQHPLTPLTLSKAIIVGYLGIFSIYWLFCFLRFFAQLKDTLEIREFYYNSLHVTDSEIQTMPWATVLEKVVLVQSSRQLCVVKDLTAHDMVMRLMRKENYLIGMLNKGVLAFPISQWVPGAGPTVKSSTNGTQYRLVLTKTLEWTLNWCILQSMFDRNFCVRRDFVSNPRTLKKRLMVVGLAMLLLSPFLVIFMLVFLFLRHAEQFYNHPSTASSRRWSNLSRWIFRGFNEVDHLFRHRINSSVLHASDYLKQFPSPIISIIAKFISFVSGGFAAILIIIAFLEESLLEGHIFGRNLLWYAAVFGTITAISRAAIVNELLVIDPEGAMSMVVQHTHYMPKRWRGKESTEMVRIEFETLFQYTGMMLLEEMASIFLTPYLLLLVVPKRVDDILQFIEDFTVAVEGVGHVCSFSAFDFQTHGNSCYGSPCDAPRSQRSSQGKLEKSFLSFKSSYPSWEPNAEGKQFLLNLRTFREQKLSGHVNRHEFSPHRMWRGSPNMRNNGDRNRFISRETSNSTTYVTGNHLGSLWFIEADNQNNHPYLLDWYYTSRPRDASTSRDVPTDPFDETHQHRSRDWMPSNLTHNEPEYEEYINEYHNDRAASHLGASISAPIFRESIIHDQDSNDLHRRPTRSHWWARSHQQGEHGQTSFFEPPEFNQAFSRGEHGQTSFFEPPEFNHQRAHNYNDKLSDIGSENEDREQQLYLRNSIYHHKLSHTVHIDEDLESGEFNLHFDDVYSRPPDNPTVNPNNSIF</sequence>
<evidence type="ECO:0000256" key="4">
    <source>
        <dbReference type="ARBA" id="ARBA00022448"/>
    </source>
</evidence>
<comment type="subcellular location">
    <subcellularLocation>
        <location evidence="1 10">Preautophagosomal structure membrane</location>
        <topology evidence="1 10">Multi-pass membrane protein</topology>
    </subcellularLocation>
</comment>
<dbReference type="GO" id="GO:0034727">
    <property type="term" value="P:piecemeal microautophagy of the nucleus"/>
    <property type="evidence" value="ECO:0007669"/>
    <property type="project" value="TreeGrafter"/>
</dbReference>
<evidence type="ECO:0000256" key="3">
    <source>
        <dbReference type="ARBA" id="ARBA00018074"/>
    </source>
</evidence>
<keyword evidence="4 10" id="KW-0813">Transport</keyword>
<evidence type="ECO:0000256" key="10">
    <source>
        <dbReference type="RuleBase" id="RU364027"/>
    </source>
</evidence>
<dbReference type="Proteomes" id="UP000087171">
    <property type="component" value="Chromosome Ca4"/>
</dbReference>
<feature type="transmembrane region" description="Helical" evidence="10">
    <location>
        <begin position="439"/>
        <end position="458"/>
    </location>
</feature>
<keyword evidence="12" id="KW-1185">Reference proteome</keyword>
<dbReference type="STRING" id="3827.A0A1S2XVC9"/>
<dbReference type="OrthoDB" id="2020634at2759"/>
<dbReference type="GO" id="GO:0061709">
    <property type="term" value="P:reticulophagy"/>
    <property type="evidence" value="ECO:0007669"/>
    <property type="project" value="TreeGrafter"/>
</dbReference>
<dbReference type="GO" id="GO:0005776">
    <property type="term" value="C:autophagosome"/>
    <property type="evidence" value="ECO:0007669"/>
    <property type="project" value="TreeGrafter"/>
</dbReference>
<evidence type="ECO:0000256" key="5">
    <source>
        <dbReference type="ARBA" id="ARBA00022692"/>
    </source>
</evidence>
<feature type="compositionally biased region" description="Basic and acidic residues" evidence="11">
    <location>
        <begin position="707"/>
        <end position="716"/>
    </location>
</feature>
<dbReference type="AlphaFoldDB" id="A0A1S2XVC9"/>
<dbReference type="GO" id="GO:0034497">
    <property type="term" value="P:protein localization to phagophore assembly site"/>
    <property type="evidence" value="ECO:0007669"/>
    <property type="project" value="TreeGrafter"/>
</dbReference>
<feature type="transmembrane region" description="Helical" evidence="10">
    <location>
        <begin position="156"/>
        <end position="178"/>
    </location>
</feature>
<keyword evidence="6 10" id="KW-1133">Transmembrane helix</keyword>
<dbReference type="PANTHER" id="PTHR13038:SF10">
    <property type="entry name" value="AUTOPHAGY-RELATED PROTEIN 9"/>
    <property type="match status" value="1"/>
</dbReference>
<evidence type="ECO:0000313" key="12">
    <source>
        <dbReference type="Proteomes" id="UP000087171"/>
    </source>
</evidence>
<evidence type="ECO:0000256" key="11">
    <source>
        <dbReference type="SAM" id="MobiDB-lite"/>
    </source>
</evidence>
<name>A0A1S2XVC9_CICAR</name>
<feature type="transmembrane region" description="Helical" evidence="10">
    <location>
        <begin position="319"/>
        <end position="343"/>
    </location>
</feature>
<keyword evidence="5 10" id="KW-0812">Transmembrane</keyword>
<feature type="transmembrane region" description="Helical" evidence="10">
    <location>
        <begin position="86"/>
        <end position="113"/>
    </location>
</feature>
<evidence type="ECO:0000256" key="8">
    <source>
        <dbReference type="ARBA" id="ARBA00023055"/>
    </source>
</evidence>
<feature type="transmembrane region" description="Helical" evidence="10">
    <location>
        <begin position="401"/>
        <end position="427"/>
    </location>
</feature>
<reference evidence="12" key="1">
    <citation type="journal article" date="2013" name="Nat. Biotechnol.">
        <title>Draft genome sequence of chickpea (Cicer arietinum) provides a resource for trait improvement.</title>
        <authorList>
            <person name="Varshney R.K."/>
            <person name="Song C."/>
            <person name="Saxena R.K."/>
            <person name="Azam S."/>
            <person name="Yu S."/>
            <person name="Sharpe A.G."/>
            <person name="Cannon S."/>
            <person name="Baek J."/>
            <person name="Rosen B.D."/>
            <person name="Tar'an B."/>
            <person name="Millan T."/>
            <person name="Zhang X."/>
            <person name="Ramsay L.D."/>
            <person name="Iwata A."/>
            <person name="Wang Y."/>
            <person name="Nelson W."/>
            <person name="Farmer A.D."/>
            <person name="Gaur P.M."/>
            <person name="Soderlund C."/>
            <person name="Penmetsa R.V."/>
            <person name="Xu C."/>
            <person name="Bharti A.K."/>
            <person name="He W."/>
            <person name="Winter P."/>
            <person name="Zhao S."/>
            <person name="Hane J.K."/>
            <person name="Carrasquilla-Garcia N."/>
            <person name="Condie J.A."/>
            <person name="Upadhyaya H.D."/>
            <person name="Luo M.C."/>
            <person name="Thudi M."/>
            <person name="Gowda C.L."/>
            <person name="Singh N.P."/>
            <person name="Lichtenzveig J."/>
            <person name="Gali K.K."/>
            <person name="Rubio J."/>
            <person name="Nadarajan N."/>
            <person name="Dolezel J."/>
            <person name="Bansal K.C."/>
            <person name="Xu X."/>
            <person name="Edwards D."/>
            <person name="Zhang G."/>
            <person name="Kahl G."/>
            <person name="Gil J."/>
            <person name="Singh K.B."/>
            <person name="Datta S.K."/>
            <person name="Jackson S.A."/>
            <person name="Wang J."/>
            <person name="Cook D.R."/>
        </authorList>
    </citation>
    <scope>NUCLEOTIDE SEQUENCE [LARGE SCALE GENOMIC DNA]</scope>
    <source>
        <strain evidence="12">cv. CDC Frontier</strain>
    </source>
</reference>